<name>A0A497X7G6_9PROT</name>
<dbReference type="AlphaFoldDB" id="A0A497X7G6"/>
<evidence type="ECO:0008006" key="3">
    <source>
        <dbReference type="Google" id="ProtNLM"/>
    </source>
</evidence>
<dbReference type="Proteomes" id="UP000268908">
    <property type="component" value="Unassembled WGS sequence"/>
</dbReference>
<reference evidence="1 2" key="1">
    <citation type="submission" date="2018-10" db="EMBL/GenBank/DDBJ databases">
        <title>Genomic Encyclopedia of Type Strains, Phase IV (KMG-IV): sequencing the most valuable type-strain genomes for metagenomic binning, comparative biology and taxonomic classification.</title>
        <authorList>
            <person name="Goeker M."/>
        </authorList>
    </citation>
    <scope>NUCLEOTIDE SEQUENCE [LARGE SCALE GENOMIC DNA]</scope>
    <source>
        <strain evidence="1 2">DSM 26916</strain>
    </source>
</reference>
<dbReference type="EMBL" id="RCCI01000009">
    <property type="protein sequence ID" value="RLJ61640.1"/>
    <property type="molecule type" value="Genomic_DNA"/>
</dbReference>
<comment type="caution">
    <text evidence="1">The sequence shown here is derived from an EMBL/GenBank/DDBJ whole genome shotgun (WGS) entry which is preliminary data.</text>
</comment>
<evidence type="ECO:0000313" key="1">
    <source>
        <dbReference type="EMBL" id="RLJ61640.1"/>
    </source>
</evidence>
<proteinExistence type="predicted"/>
<sequence length="126" mass="14651">MGNYRIDCLDDDRVVRIITEGRQGPAEHAVWIREGLAEAGRRGCRKFIVDHRRMELDFAFIEIYEWPRQLKAMGVEAGMRVAIVIAATDPKTQDYRFFEDVAFNNGLPLMRLFSDYDPALNWLREG</sequence>
<gene>
    <name evidence="1" type="ORF">DFR35_2844</name>
</gene>
<evidence type="ECO:0000313" key="2">
    <source>
        <dbReference type="Proteomes" id="UP000268908"/>
    </source>
</evidence>
<protein>
    <recommendedName>
        <fullName evidence="3">SpoIIAA-like protein</fullName>
    </recommendedName>
</protein>
<accession>A0A497X7G6</accession>
<organism evidence="1 2">
    <name type="scientific">Sulfurisoma sediminicola</name>
    <dbReference type="NCBI Taxonomy" id="1381557"/>
    <lineage>
        <taxon>Bacteria</taxon>
        <taxon>Pseudomonadati</taxon>
        <taxon>Pseudomonadota</taxon>
        <taxon>Betaproteobacteria</taxon>
        <taxon>Nitrosomonadales</taxon>
        <taxon>Sterolibacteriaceae</taxon>
        <taxon>Sulfurisoma</taxon>
    </lineage>
</organism>
<dbReference type="RefSeq" id="WP_121243333.1">
    <property type="nucleotide sequence ID" value="NZ_BHVV01000004.1"/>
</dbReference>
<keyword evidence="2" id="KW-1185">Reference proteome</keyword>